<feature type="compositionally biased region" description="Polar residues" evidence="1">
    <location>
        <begin position="22"/>
        <end position="33"/>
    </location>
</feature>
<organism evidence="2 3">
    <name type="scientific">Hohenbuehelia grisea</name>
    <dbReference type="NCBI Taxonomy" id="104357"/>
    <lineage>
        <taxon>Eukaryota</taxon>
        <taxon>Fungi</taxon>
        <taxon>Dikarya</taxon>
        <taxon>Basidiomycota</taxon>
        <taxon>Agaricomycotina</taxon>
        <taxon>Agaricomycetes</taxon>
        <taxon>Agaricomycetidae</taxon>
        <taxon>Agaricales</taxon>
        <taxon>Pleurotineae</taxon>
        <taxon>Pleurotaceae</taxon>
        <taxon>Hohenbuehelia</taxon>
    </lineage>
</organism>
<reference evidence="3" key="1">
    <citation type="submission" date="2024-06" db="EMBL/GenBank/DDBJ databases">
        <title>Multi-omics analyses provide insights into the biosynthesis of the anticancer antibiotic pleurotin in Hohenbuehelia grisea.</title>
        <authorList>
            <person name="Weaver J.A."/>
            <person name="Alberti F."/>
        </authorList>
    </citation>
    <scope>NUCLEOTIDE SEQUENCE [LARGE SCALE GENOMIC DNA]</scope>
    <source>
        <strain evidence="3">T-177</strain>
    </source>
</reference>
<evidence type="ECO:0000256" key="1">
    <source>
        <dbReference type="SAM" id="MobiDB-lite"/>
    </source>
</evidence>
<dbReference type="EMBL" id="JASNQZ010000006">
    <property type="protein sequence ID" value="KAL0955414.1"/>
    <property type="molecule type" value="Genomic_DNA"/>
</dbReference>
<keyword evidence="3" id="KW-1185">Reference proteome</keyword>
<protein>
    <submittedName>
        <fullName evidence="2">Uncharacterized protein</fullName>
    </submittedName>
</protein>
<name>A0ABR3JI53_9AGAR</name>
<gene>
    <name evidence="2" type="ORF">HGRIS_001661</name>
</gene>
<sequence>MDHQRLGWTSELAPYTGPDTKIQGSLKQPNSFGRSFGEDQERQVSISVWADYNSLLYSDEHRHKLVHLEELFFNALMCDHFQDQNSIQILDRVQPTEAHYQFAHLQVHKILCGLVQNQKRWEAIEETPAMDDPFHFITATIDTIHECGITLKLALTLAAHTQQLLNSESPAVPAQECTHALLVLSTSLRGLNWCFDAALLLVWAVEISSALLDGHPCAVHQRVLGLSLTLRSNVYAMLAAPGAISDNEVAVGLWKDLYYRFGETRDLLYMIDAISRYELKLFRQGDVEQSLDLSRQCLILLRTLPGDFGQASQVVTWCASGEARVVFSPCRHFSKPDWWAMIEAPCLWSLAKNLAFMGRYREALVAARDAISCFEALRSTLPCLRDFDGTAPLKAESASWAPIQESLGMALEVRPSIFIHEATSRRTFGTSIQAEGATQCNGLPYSAISASNSMPSAFSLMRKAHIFLVAVEDLRRCMGHAEQLFFELVLANDSDDLRCTFRPLDTVQNEAGYSFLHRQVQRAMIVVHKLPAFWARRRKCPSAESSKGLNPNQLDRTYSHSPFRTALTEIIHMLHINILNDNHSSMHQSLARLYLIARCLITLQRWGDADSLLGWLSKIASSLICSDRRPTYRRFLGRVLDRSSISSTLQGLSVATSLNKRAATVWNTLFQSFGNIEDLPYLVESLRAYDVKLFAQGRFSESLDLSRQALLLVRIFVDLNPSTSSTITWTASGEADVVFSSKRQYSSPLNYAHVEATCLWNTAKGLAFFGRYTEAHIAAMDAISCYEALTTTCSQYAAATDLARFKLESSSWISIKRTIGMPAVYYCTSSFTENSDDSIEVHSEDDYVERRGGRSGLQLHIDDI</sequence>
<proteinExistence type="predicted"/>
<dbReference type="Proteomes" id="UP001556367">
    <property type="component" value="Unassembled WGS sequence"/>
</dbReference>
<accession>A0ABR3JI53</accession>
<comment type="caution">
    <text evidence="2">The sequence shown here is derived from an EMBL/GenBank/DDBJ whole genome shotgun (WGS) entry which is preliminary data.</text>
</comment>
<feature type="region of interest" description="Disordered" evidence="1">
    <location>
        <begin position="1"/>
        <end position="36"/>
    </location>
</feature>
<evidence type="ECO:0000313" key="3">
    <source>
        <dbReference type="Proteomes" id="UP001556367"/>
    </source>
</evidence>
<evidence type="ECO:0000313" key="2">
    <source>
        <dbReference type="EMBL" id="KAL0955414.1"/>
    </source>
</evidence>